<comment type="function">
    <text evidence="3">Might act as an E3 ubiquitin-protein ligase, or as part of E3 complex, which accepts ubiquitin from specific E2 ubiquitin-conjugating enzymes and then transfers it to substrates.</text>
</comment>
<feature type="compositionally biased region" description="Acidic residues" evidence="12">
    <location>
        <begin position="15"/>
        <end position="43"/>
    </location>
</feature>
<feature type="region of interest" description="Disordered" evidence="12">
    <location>
        <begin position="1"/>
        <end position="46"/>
    </location>
</feature>
<dbReference type="InterPro" id="IPR031127">
    <property type="entry name" value="E3_UB_ligase_RBR"/>
</dbReference>
<evidence type="ECO:0000256" key="6">
    <source>
        <dbReference type="ARBA" id="ARBA00022679"/>
    </source>
</evidence>
<comment type="catalytic activity">
    <reaction evidence="1">
        <text>[E2 ubiquitin-conjugating enzyme]-S-ubiquitinyl-L-cysteine + [acceptor protein]-L-lysine = [E2 ubiquitin-conjugating enzyme]-L-cysteine + [acceptor protein]-N(6)-ubiquitinyl-L-lysine.</text>
        <dbReference type="EC" id="2.3.2.31"/>
    </reaction>
</comment>
<dbReference type="GO" id="GO:0008270">
    <property type="term" value="F:zinc ion binding"/>
    <property type="evidence" value="ECO:0007669"/>
    <property type="project" value="UniProtKB-KW"/>
</dbReference>
<feature type="compositionally biased region" description="Low complexity" evidence="12">
    <location>
        <begin position="365"/>
        <end position="376"/>
    </location>
</feature>
<dbReference type="PANTHER" id="PTHR11685">
    <property type="entry name" value="RBR FAMILY RING FINGER AND IBR DOMAIN-CONTAINING"/>
    <property type="match status" value="1"/>
</dbReference>
<comment type="cofactor">
    <cofactor evidence="2">
        <name>Zn(2+)</name>
        <dbReference type="ChEBI" id="CHEBI:29105"/>
    </cofactor>
</comment>
<reference evidence="14 15" key="1">
    <citation type="submission" date="2012-08" db="EMBL/GenBank/DDBJ databases">
        <title>Oryza genome evolution.</title>
        <authorList>
            <person name="Wing R.A."/>
        </authorList>
    </citation>
    <scope>NUCLEOTIDE SEQUENCE</scope>
</reference>
<evidence type="ECO:0000313" key="14">
    <source>
        <dbReference type="EnsemblPlants" id="LPERR09G15320.2"/>
    </source>
</evidence>
<dbReference type="PROSITE" id="PS00518">
    <property type="entry name" value="ZF_RING_1"/>
    <property type="match status" value="1"/>
</dbReference>
<reference evidence="14" key="3">
    <citation type="submission" date="2015-04" db="UniProtKB">
        <authorList>
            <consortium name="EnsemblPlants"/>
        </authorList>
    </citation>
    <scope>IDENTIFICATION</scope>
</reference>
<evidence type="ECO:0000259" key="13">
    <source>
        <dbReference type="PROSITE" id="PS51873"/>
    </source>
</evidence>
<evidence type="ECO:0000256" key="9">
    <source>
        <dbReference type="ARBA" id="ARBA00022771"/>
    </source>
</evidence>
<comment type="pathway">
    <text evidence="4">Protein modification; protein ubiquitination.</text>
</comment>
<dbReference type="PROSITE" id="PS51873">
    <property type="entry name" value="TRIAD"/>
    <property type="match status" value="1"/>
</dbReference>
<dbReference type="SMART" id="SM00647">
    <property type="entry name" value="IBR"/>
    <property type="match status" value="2"/>
</dbReference>
<evidence type="ECO:0000256" key="8">
    <source>
        <dbReference type="ARBA" id="ARBA00022737"/>
    </source>
</evidence>
<evidence type="ECO:0000256" key="10">
    <source>
        <dbReference type="ARBA" id="ARBA00022786"/>
    </source>
</evidence>
<evidence type="ECO:0000256" key="5">
    <source>
        <dbReference type="ARBA" id="ARBA00012251"/>
    </source>
</evidence>
<dbReference type="InterPro" id="IPR048962">
    <property type="entry name" value="ARIH1-like_UBL"/>
</dbReference>
<dbReference type="Gene3D" id="3.30.40.10">
    <property type="entry name" value="Zinc/RING finger domain, C3HC4 (zinc finger)"/>
    <property type="match status" value="1"/>
</dbReference>
<keyword evidence="15" id="KW-1185">Reference proteome</keyword>
<dbReference type="FunFam" id="3.30.40.10:FF:000019">
    <property type="entry name" value="RBR-type E3 ubiquitin transferase"/>
    <property type="match status" value="1"/>
</dbReference>
<accession>A0A0D9XGP3</accession>
<evidence type="ECO:0000256" key="7">
    <source>
        <dbReference type="ARBA" id="ARBA00022723"/>
    </source>
</evidence>
<dbReference type="Proteomes" id="UP000032180">
    <property type="component" value="Chromosome 9"/>
</dbReference>
<keyword evidence="10" id="KW-0833">Ubl conjugation pathway</keyword>
<dbReference type="InterPro" id="IPR017907">
    <property type="entry name" value="Znf_RING_CS"/>
</dbReference>
<keyword evidence="11" id="KW-0862">Zinc</keyword>
<keyword evidence="7" id="KW-0479">Metal-binding</keyword>
<evidence type="ECO:0000256" key="3">
    <source>
        <dbReference type="ARBA" id="ARBA00003976"/>
    </source>
</evidence>
<feature type="domain" description="RING-type" evidence="13">
    <location>
        <begin position="129"/>
        <end position="350"/>
    </location>
</feature>
<dbReference type="Pfam" id="PF21235">
    <property type="entry name" value="UBA_ARI1"/>
    <property type="match status" value="1"/>
</dbReference>
<keyword evidence="6" id="KW-0808">Transferase</keyword>
<keyword evidence="8" id="KW-0677">Repeat</keyword>
<sequence>MASDGEEYYSGGEDYYTDDDVDSNIDDDGGENWQPESDDDEEIGADKKAVGAVDRYRILTEDEVRARQDADTAKVGELFAIPVGVAAVLLHHYKWSLDELQDKLFSSSSAAAATGVSLDVDPAVSVNAHPLVCGICFEEHAAGEMRSTGCNSHFYCLTCWRGYAHFAILDGARCLSLRCPDTSCSAAVVRELLDDVITDADDKSRYDNFLLRSYIEEGTKFKWYPGRGCSLAVEFIGGGGGDKHNDYNQDDVECTHGHAFCFRCGEEAHRPATCETVVAWAEKNAENSETARWVLANAKHCPKCRLPIEKNQGCMHMTCRPPCLHEFCWLCLGSWVEHKDPNFDSCNVYEQAKANGEATDDKLRTCTSTSGGQRTGRQGREH</sequence>
<dbReference type="InterPro" id="IPR013083">
    <property type="entry name" value="Znf_RING/FYVE/PHD"/>
</dbReference>
<dbReference type="GO" id="GO:0016567">
    <property type="term" value="P:protein ubiquitination"/>
    <property type="evidence" value="ECO:0007669"/>
    <property type="project" value="InterPro"/>
</dbReference>
<evidence type="ECO:0000256" key="1">
    <source>
        <dbReference type="ARBA" id="ARBA00001798"/>
    </source>
</evidence>
<dbReference type="HOGENOM" id="CLU_009823_3_1_1"/>
<dbReference type="Pfam" id="PF01485">
    <property type="entry name" value="IBR"/>
    <property type="match status" value="1"/>
</dbReference>
<dbReference type="EnsemblPlants" id="LPERR09G15320.2">
    <property type="protein sequence ID" value="LPERR09G15320.2"/>
    <property type="gene ID" value="LPERR09G15320"/>
</dbReference>
<dbReference type="EC" id="2.3.2.31" evidence="5"/>
<name>A0A0D9XGP3_9ORYZ</name>
<proteinExistence type="predicted"/>
<dbReference type="Gene3D" id="1.20.120.1750">
    <property type="match status" value="1"/>
</dbReference>
<evidence type="ECO:0000256" key="2">
    <source>
        <dbReference type="ARBA" id="ARBA00001947"/>
    </source>
</evidence>
<dbReference type="SUPFAM" id="SSF57850">
    <property type="entry name" value="RING/U-box"/>
    <property type="match status" value="3"/>
</dbReference>
<feature type="region of interest" description="Disordered" evidence="12">
    <location>
        <begin position="359"/>
        <end position="382"/>
    </location>
</feature>
<dbReference type="CDD" id="cd20346">
    <property type="entry name" value="BRcat_RBR_ANKIB1"/>
    <property type="match status" value="1"/>
</dbReference>
<dbReference type="Pfam" id="PF22191">
    <property type="entry name" value="IBR_1"/>
    <property type="match status" value="1"/>
</dbReference>
<evidence type="ECO:0000256" key="11">
    <source>
        <dbReference type="ARBA" id="ARBA00022833"/>
    </source>
</evidence>
<organism evidence="14 15">
    <name type="scientific">Leersia perrieri</name>
    <dbReference type="NCBI Taxonomy" id="77586"/>
    <lineage>
        <taxon>Eukaryota</taxon>
        <taxon>Viridiplantae</taxon>
        <taxon>Streptophyta</taxon>
        <taxon>Embryophyta</taxon>
        <taxon>Tracheophyta</taxon>
        <taxon>Spermatophyta</taxon>
        <taxon>Magnoliopsida</taxon>
        <taxon>Liliopsida</taxon>
        <taxon>Poales</taxon>
        <taxon>Poaceae</taxon>
        <taxon>BOP clade</taxon>
        <taxon>Oryzoideae</taxon>
        <taxon>Oryzeae</taxon>
        <taxon>Oryzinae</taxon>
        <taxon>Leersia</taxon>
    </lineage>
</organism>
<dbReference type="AlphaFoldDB" id="A0A0D9XGP3"/>
<dbReference type="InterPro" id="IPR002867">
    <property type="entry name" value="IBR_dom"/>
</dbReference>
<dbReference type="GO" id="GO:0061630">
    <property type="term" value="F:ubiquitin protein ligase activity"/>
    <property type="evidence" value="ECO:0007669"/>
    <property type="project" value="UniProtKB-EC"/>
</dbReference>
<protein>
    <recommendedName>
        <fullName evidence="5">RBR-type E3 ubiquitin transferase</fullName>
        <ecNumber evidence="5">2.3.2.31</ecNumber>
    </recommendedName>
</protein>
<reference evidence="15" key="2">
    <citation type="submission" date="2013-12" db="EMBL/GenBank/DDBJ databases">
        <authorList>
            <person name="Yu Y."/>
            <person name="Lee S."/>
            <person name="de Baynast K."/>
            <person name="Wissotski M."/>
            <person name="Liu L."/>
            <person name="Talag J."/>
            <person name="Goicoechea J."/>
            <person name="Angelova A."/>
            <person name="Jetty R."/>
            <person name="Kudrna D."/>
            <person name="Golser W."/>
            <person name="Rivera L."/>
            <person name="Zhang J."/>
            <person name="Wing R."/>
        </authorList>
    </citation>
    <scope>NUCLEOTIDE SEQUENCE</scope>
</reference>
<dbReference type="Gramene" id="LPERR09G15320.2">
    <property type="protein sequence ID" value="LPERR09G15320.2"/>
    <property type="gene ID" value="LPERR09G15320"/>
</dbReference>
<dbReference type="InterPro" id="IPR044066">
    <property type="entry name" value="TRIAD_supradom"/>
</dbReference>
<evidence type="ECO:0000313" key="15">
    <source>
        <dbReference type="Proteomes" id="UP000032180"/>
    </source>
</evidence>
<keyword evidence="9" id="KW-0863">Zinc-finger</keyword>
<evidence type="ECO:0000256" key="4">
    <source>
        <dbReference type="ARBA" id="ARBA00004906"/>
    </source>
</evidence>
<evidence type="ECO:0000256" key="12">
    <source>
        <dbReference type="SAM" id="MobiDB-lite"/>
    </source>
</evidence>